<dbReference type="GeneID" id="13441495"/>
<evidence type="ECO:0000256" key="3">
    <source>
        <dbReference type="ARBA" id="ARBA00022692"/>
    </source>
</evidence>
<evidence type="ECO:0000256" key="2">
    <source>
        <dbReference type="ARBA" id="ARBA00009310"/>
    </source>
</evidence>
<keyword evidence="3 7" id="KW-0812">Transmembrane</keyword>
<dbReference type="EMBL" id="FR823383">
    <property type="protein sequence ID" value="CBZ50469.1"/>
    <property type="molecule type" value="Genomic_DNA"/>
</dbReference>
<gene>
    <name evidence="9" type="ORF">BN1204_009390</name>
    <name evidence="8" type="ORF">NCLIV_009390</name>
</gene>
<evidence type="ECO:0000313" key="9">
    <source>
        <dbReference type="EMBL" id="CEL65079.1"/>
    </source>
</evidence>
<evidence type="ECO:0000313" key="8">
    <source>
        <dbReference type="EMBL" id="CBZ50469.1"/>
    </source>
</evidence>
<feature type="transmembrane region" description="Helical" evidence="7">
    <location>
        <begin position="340"/>
        <end position="361"/>
    </location>
</feature>
<dbReference type="RefSeq" id="XP_003880502.1">
    <property type="nucleotide sequence ID" value="XM_003880453.1"/>
</dbReference>
<keyword evidence="5 7" id="KW-0472">Membrane</keyword>
<feature type="transmembrane region" description="Helical" evidence="7">
    <location>
        <begin position="301"/>
        <end position="320"/>
    </location>
</feature>
<reference evidence="10" key="3">
    <citation type="journal article" date="2012" name="PLoS Pathog.">
        <title>Comparative genomics of the apicomplexan parasites Toxoplasma gondii and Neospora caninum: Coccidia differing in host range and transmission strategy.</title>
        <authorList>
            <person name="Reid A.J."/>
            <person name="Vermont S.J."/>
            <person name="Cotton J.A."/>
            <person name="Harris D."/>
            <person name="Hill-Cawthorne G.A."/>
            <person name="Konen-Waisman S."/>
            <person name="Latham S.M."/>
            <person name="Mourier T."/>
            <person name="Norton R."/>
            <person name="Quail M.A."/>
            <person name="Sanders M."/>
            <person name="Shanmugam D."/>
            <person name="Sohal A."/>
            <person name="Wasmuth J.D."/>
            <person name="Brunk B."/>
            <person name="Grigg M.E."/>
            <person name="Howard J.C."/>
            <person name="Parkinson J."/>
            <person name="Roos D.S."/>
            <person name="Trees A.J."/>
            <person name="Berriman M."/>
            <person name="Pain A."/>
            <person name="Wastling J.M."/>
        </authorList>
    </citation>
    <scope>NUCLEOTIDE SEQUENCE [LARGE SCALE GENOMIC DNA]</scope>
    <source>
        <strain evidence="10">Liverpool</strain>
    </source>
</reference>
<dbReference type="OMA" id="FSAYDVN"/>
<reference evidence="8" key="2">
    <citation type="submission" date="2011-03" db="EMBL/GenBank/DDBJ databases">
        <title>Comparative genomics and transcriptomics of Neospora caninum and Toxoplasma gondii.</title>
        <authorList>
            <person name="Reid A.J."/>
            <person name="Sohal A."/>
            <person name="Harris D."/>
            <person name="Quail M."/>
            <person name="Sanders M."/>
            <person name="Berriman M."/>
            <person name="Wastling J.M."/>
            <person name="Pain A."/>
        </authorList>
    </citation>
    <scope>NUCLEOTIDE SEQUENCE</scope>
    <source>
        <strain evidence="8">Liverpool</strain>
    </source>
</reference>
<dbReference type="FunCoup" id="F0V9P3">
    <property type="interactions" value="2"/>
</dbReference>
<reference evidence="8" key="1">
    <citation type="submission" date="2011-02" db="EMBL/GenBank/DDBJ databases">
        <authorList>
            <person name="Aslett M."/>
        </authorList>
    </citation>
    <scope>NUCLEOTIDE SEQUENCE</scope>
    <source>
        <strain evidence="8">Liverpool</strain>
    </source>
</reference>
<dbReference type="InParanoid" id="F0V9P3"/>
<dbReference type="VEuPathDB" id="ToxoDB:NCLIV_009390"/>
<dbReference type="GO" id="GO:0016020">
    <property type="term" value="C:membrane"/>
    <property type="evidence" value="ECO:0007669"/>
    <property type="project" value="UniProtKB-SubCell"/>
</dbReference>
<organism evidence="8 10">
    <name type="scientific">Neospora caninum (strain Liverpool)</name>
    <dbReference type="NCBI Taxonomy" id="572307"/>
    <lineage>
        <taxon>Eukaryota</taxon>
        <taxon>Sar</taxon>
        <taxon>Alveolata</taxon>
        <taxon>Apicomplexa</taxon>
        <taxon>Conoidasida</taxon>
        <taxon>Coccidia</taxon>
        <taxon>Eucoccidiorida</taxon>
        <taxon>Eimeriorina</taxon>
        <taxon>Sarcocystidae</taxon>
        <taxon>Neospora</taxon>
    </lineage>
</organism>
<dbReference type="GO" id="GO:0012505">
    <property type="term" value="C:endomembrane system"/>
    <property type="evidence" value="ECO:0007669"/>
    <property type="project" value="TreeGrafter"/>
</dbReference>
<dbReference type="Proteomes" id="UP000007494">
    <property type="component" value="Chromosome III"/>
</dbReference>
<name>F0V9P3_NEOCL</name>
<evidence type="ECO:0000256" key="1">
    <source>
        <dbReference type="ARBA" id="ARBA00004141"/>
    </source>
</evidence>
<dbReference type="eggNOG" id="KOG2489">
    <property type="taxonomic scope" value="Eukaryota"/>
</dbReference>
<feature type="transmembrane region" description="Helical" evidence="7">
    <location>
        <begin position="518"/>
        <end position="538"/>
    </location>
</feature>
<keyword evidence="4 7" id="KW-1133">Transmembrane helix</keyword>
<sequence>MGKLGAALLVGVAAYLTYSIYIMYSETQPPVYRPKRSDAGDEGPPPLSSNRYSPDLLLSYEFFLSPFTALPPLQNLLAAKNEERFFHVGSVKSRPYNWEGEERLREAEKKNWSFQERLRESLNFSGKEKSDLEVIIPEFLRNNVTLFVHVRTRDAKTGEELPLQAVQKLSSSVVPEHLKVLKRYLLEDPWGTKLEAATKELQVPPPPVESVPEYIQVGPVLEHRPLLTEALLRTFGLNSPVVDIKTQTYALPIHLNSMISPEDEHLPLVALPHERFVVLPEEQRRSAAATSLKITYKPTGYASWLFLLIMGQAMGSLQSMKFSAYDVNSVKMMMGSSSPWVLLLVYLISLLHLVFEILALYSDVKFWRGQENLAQNFSANGLLIEMALEVITILYVRDNGDSFLVQIFIVLRLLLNVWKLRKLVTFTISSTPPYFFKIRGAPSSPNVADGAEPTAETEEKKRNSSGEKKSQKAERAAVDYEELQRFENACMWYLCLLFLPMVLGVSLYQLIYVPQKGWWSWLVTSLATCGYTFGFVSMTPQLFRNYKLQSVTHMPWRVLGYQFTNTFIDDVFSCFIRMPKMHRMSVFRDDVVFVVFLVQRWLYRHNKQRDDEEASQRQEVEEKKTK</sequence>
<protein>
    <submittedName>
        <fullName evidence="9">Cleft lip and palate transmembrane protein 1,putative</fullName>
    </submittedName>
    <submittedName>
        <fullName evidence="8">Putative Cleft lip and palate transmembrane protein 1</fullName>
    </submittedName>
</protein>
<evidence type="ECO:0000313" key="10">
    <source>
        <dbReference type="Proteomes" id="UP000007494"/>
    </source>
</evidence>
<dbReference type="InterPro" id="IPR008429">
    <property type="entry name" value="CLPTM1"/>
</dbReference>
<comment type="similarity">
    <text evidence="2">Belongs to the CLPTM1 family.</text>
</comment>
<accession>F0V9P3</accession>
<dbReference type="PANTHER" id="PTHR21347">
    <property type="entry name" value="CLEFT LIP AND PALATE ASSOCIATED TRANSMEMBRANE PROTEIN-RELATED"/>
    <property type="match status" value="1"/>
</dbReference>
<dbReference type="Pfam" id="PF05602">
    <property type="entry name" value="CLPTM1"/>
    <property type="match status" value="1"/>
</dbReference>
<feature type="transmembrane region" description="Helical" evidence="7">
    <location>
        <begin position="490"/>
        <end position="512"/>
    </location>
</feature>
<evidence type="ECO:0000256" key="6">
    <source>
        <dbReference type="SAM" id="MobiDB-lite"/>
    </source>
</evidence>
<reference evidence="9" key="4">
    <citation type="journal article" date="2015" name="PLoS ONE">
        <title>Comprehensive Evaluation of Toxoplasma gondii VEG and Neospora caninum LIV Genomes with Tachyzoite Stage Transcriptome and Proteome Defines Novel Transcript Features.</title>
        <authorList>
            <person name="Ramaprasad A."/>
            <person name="Mourier T."/>
            <person name="Naeem R."/>
            <person name="Malas T.B."/>
            <person name="Moussa E."/>
            <person name="Panigrahi A."/>
            <person name="Vermont S.J."/>
            <person name="Otto T.D."/>
            <person name="Wastling J."/>
            <person name="Pain A."/>
        </authorList>
    </citation>
    <scope>NUCLEOTIDE SEQUENCE</scope>
    <source>
        <strain evidence="9">Liverpool</strain>
    </source>
</reference>
<feature type="region of interest" description="Disordered" evidence="6">
    <location>
        <begin position="443"/>
        <end position="470"/>
    </location>
</feature>
<dbReference type="EMBL" id="LN714477">
    <property type="protein sequence ID" value="CEL65079.1"/>
    <property type="molecule type" value="Genomic_DNA"/>
</dbReference>
<evidence type="ECO:0000256" key="5">
    <source>
        <dbReference type="ARBA" id="ARBA00023136"/>
    </source>
</evidence>
<dbReference type="AlphaFoldDB" id="F0V9P3"/>
<keyword evidence="10" id="KW-1185">Reference proteome</keyword>
<evidence type="ECO:0000256" key="4">
    <source>
        <dbReference type="ARBA" id="ARBA00022989"/>
    </source>
</evidence>
<proteinExistence type="inferred from homology"/>
<feature type="compositionally biased region" description="Basic and acidic residues" evidence="6">
    <location>
        <begin position="457"/>
        <end position="470"/>
    </location>
</feature>
<dbReference type="OrthoDB" id="378564at2759"/>
<comment type="subcellular location">
    <subcellularLocation>
        <location evidence="1">Membrane</location>
        <topology evidence="1">Multi-pass membrane protein</topology>
    </subcellularLocation>
</comment>
<dbReference type="PANTHER" id="PTHR21347:SF0">
    <property type="entry name" value="LIPID SCRAMBLASE CLPTM1L"/>
    <property type="match status" value="1"/>
</dbReference>
<evidence type="ECO:0000256" key="7">
    <source>
        <dbReference type="SAM" id="Phobius"/>
    </source>
</evidence>
<feature type="transmembrane region" description="Helical" evidence="7">
    <location>
        <begin position="6"/>
        <end position="24"/>
    </location>
</feature>